<keyword evidence="3" id="KW-1185">Reference proteome</keyword>
<dbReference type="HOGENOM" id="CLU_1867378_0_0_1"/>
<dbReference type="InParanoid" id="B7QJH5"/>
<name>B7QJH5_IXOSC</name>
<evidence type="ECO:0000313" key="2">
    <source>
        <dbReference type="EnsemblMetazoa" id="ISCW013565-PA"/>
    </source>
</evidence>
<protein>
    <submittedName>
        <fullName evidence="1 2">Uncharacterized protein</fullName>
    </submittedName>
</protein>
<dbReference type="AlphaFoldDB" id="B7QJH5"/>
<evidence type="ECO:0000313" key="1">
    <source>
        <dbReference type="EMBL" id="EEC18997.1"/>
    </source>
</evidence>
<dbReference type="PaxDb" id="6945-B7QJH5"/>
<dbReference type="EMBL" id="ABJB010924834">
    <property type="status" value="NOT_ANNOTATED_CDS"/>
    <property type="molecule type" value="Genomic_DNA"/>
</dbReference>
<dbReference type="EMBL" id="ABJB010263702">
    <property type="status" value="NOT_ANNOTATED_CDS"/>
    <property type="molecule type" value="Genomic_DNA"/>
</dbReference>
<gene>
    <name evidence="1" type="ORF">IscW_ISCW013565</name>
</gene>
<dbReference type="VEuPathDB" id="VectorBase:ISCW013565"/>
<organism>
    <name type="scientific">Ixodes scapularis</name>
    <name type="common">Black-legged tick</name>
    <name type="synonym">Deer tick</name>
    <dbReference type="NCBI Taxonomy" id="6945"/>
    <lineage>
        <taxon>Eukaryota</taxon>
        <taxon>Metazoa</taxon>
        <taxon>Ecdysozoa</taxon>
        <taxon>Arthropoda</taxon>
        <taxon>Chelicerata</taxon>
        <taxon>Arachnida</taxon>
        <taxon>Acari</taxon>
        <taxon>Parasitiformes</taxon>
        <taxon>Ixodida</taxon>
        <taxon>Ixodoidea</taxon>
        <taxon>Ixodidae</taxon>
        <taxon>Ixodinae</taxon>
        <taxon>Ixodes</taxon>
    </lineage>
</organism>
<dbReference type="VEuPathDB" id="VectorBase:ISCI013565"/>
<accession>B7QJH5</accession>
<dbReference type="EMBL" id="DS952555">
    <property type="protein sequence ID" value="EEC18997.1"/>
    <property type="molecule type" value="Genomic_DNA"/>
</dbReference>
<reference evidence="1 3" key="1">
    <citation type="submission" date="2008-03" db="EMBL/GenBank/DDBJ databases">
        <title>Annotation of Ixodes scapularis.</title>
        <authorList>
            <consortium name="Ixodes scapularis Genome Project Consortium"/>
            <person name="Caler E."/>
            <person name="Hannick L.I."/>
            <person name="Bidwell S."/>
            <person name="Joardar V."/>
            <person name="Thiagarajan M."/>
            <person name="Amedeo P."/>
            <person name="Galinsky K.J."/>
            <person name="Schobel S."/>
            <person name="Inman J."/>
            <person name="Hostetler J."/>
            <person name="Miller J."/>
            <person name="Hammond M."/>
            <person name="Megy K."/>
            <person name="Lawson D."/>
            <person name="Kodira C."/>
            <person name="Sutton G."/>
            <person name="Meyer J."/>
            <person name="Hill C.A."/>
            <person name="Birren B."/>
            <person name="Nene V."/>
            <person name="Collins F."/>
            <person name="Alarcon-Chaidez F."/>
            <person name="Wikel S."/>
            <person name="Strausberg R."/>
        </authorList>
    </citation>
    <scope>NUCLEOTIDE SEQUENCE [LARGE SCALE GENOMIC DNA]</scope>
    <source>
        <strain evidence="3">Wikel</strain>
        <strain evidence="1">Wikel colony</strain>
    </source>
</reference>
<dbReference type="EnsemblMetazoa" id="ISCW013565-RA">
    <property type="protein sequence ID" value="ISCW013565-PA"/>
    <property type="gene ID" value="ISCW013565"/>
</dbReference>
<sequence length="137" mass="14969">MSGTGGGPPESPLLRLKAYRAAQHSPKWGDEDLLRVHGDACLQGKNGEVEGKTFRSHARQFDFVETPLFSTTGEKKKTNLQKTNVDKVRNAFAKAVIWIHVHPLKSTSNTKKKKKRLCSAGDALERGTGAQVASNSL</sequence>
<proteinExistence type="predicted"/>
<evidence type="ECO:0000313" key="3">
    <source>
        <dbReference type="Proteomes" id="UP000001555"/>
    </source>
</evidence>
<dbReference type="Proteomes" id="UP000001555">
    <property type="component" value="Unassembled WGS sequence"/>
</dbReference>
<reference evidence="2" key="2">
    <citation type="submission" date="2020-05" db="UniProtKB">
        <authorList>
            <consortium name="EnsemblMetazoa"/>
        </authorList>
    </citation>
    <scope>IDENTIFICATION</scope>
    <source>
        <strain evidence="2">wikel</strain>
    </source>
</reference>